<reference evidence="7 8" key="1">
    <citation type="submission" date="2024-02" db="EMBL/GenBank/DDBJ databases">
        <title>de novo genome assembly of Solanum bulbocastanum strain 11H21.</title>
        <authorList>
            <person name="Hosaka A.J."/>
        </authorList>
    </citation>
    <scope>NUCLEOTIDE SEQUENCE [LARGE SCALE GENOMIC DNA]</scope>
    <source>
        <tissue evidence="7">Young leaves</tissue>
    </source>
</reference>
<dbReference type="PANTHER" id="PTHR47953">
    <property type="entry name" value="OS08G0105600 PROTEIN"/>
    <property type="match status" value="1"/>
</dbReference>
<dbReference type="InterPro" id="IPR052306">
    <property type="entry name" value="CYP450_71D"/>
</dbReference>
<evidence type="ECO:0000313" key="8">
    <source>
        <dbReference type="Proteomes" id="UP001371456"/>
    </source>
</evidence>
<dbReference type="InterPro" id="IPR002401">
    <property type="entry name" value="Cyt_P450_E_grp-I"/>
</dbReference>
<evidence type="ECO:0000256" key="2">
    <source>
        <dbReference type="ARBA" id="ARBA00022617"/>
    </source>
</evidence>
<dbReference type="PANTHER" id="PTHR47953:SF16">
    <property type="entry name" value="CYTOCHROME P450 71D8"/>
    <property type="match status" value="1"/>
</dbReference>
<sequence length="172" mass="19813">MAEMMKKPKVVEKAQTELRRILKGKRKVTGIDLKKVIYQNLVIKETQRLHPPLPLLLSKRMQGALCIVNAWAINRDAEFWEDSESFTPERFKSNSSVIIWNLSDRILSIYHLAISFGLSNVELLLAQLIYHFNWKLPNEMKPEDVDVTETPGFSCSRKYNLCVIATSNNHGI</sequence>
<keyword evidence="5" id="KW-0408">Iron</keyword>
<dbReference type="GO" id="GO:0004497">
    <property type="term" value="F:monooxygenase activity"/>
    <property type="evidence" value="ECO:0007669"/>
    <property type="project" value="UniProtKB-KW"/>
</dbReference>
<accession>A0AAN8U0W5</accession>
<comment type="caution">
    <text evidence="7">The sequence shown here is derived from an EMBL/GenBank/DDBJ whole genome shotgun (WGS) entry which is preliminary data.</text>
</comment>
<dbReference type="GO" id="GO:0020037">
    <property type="term" value="F:heme binding"/>
    <property type="evidence" value="ECO:0007669"/>
    <property type="project" value="InterPro"/>
</dbReference>
<keyword evidence="4" id="KW-0560">Oxidoreductase</keyword>
<dbReference type="SUPFAM" id="SSF48264">
    <property type="entry name" value="Cytochrome P450"/>
    <property type="match status" value="1"/>
</dbReference>
<dbReference type="Pfam" id="PF00067">
    <property type="entry name" value="p450"/>
    <property type="match status" value="1"/>
</dbReference>
<evidence type="ECO:0000313" key="7">
    <source>
        <dbReference type="EMBL" id="KAK6797840.1"/>
    </source>
</evidence>
<comment type="similarity">
    <text evidence="1">Belongs to the cytochrome P450 family.</text>
</comment>
<proteinExistence type="inferred from homology"/>
<dbReference type="Proteomes" id="UP001371456">
    <property type="component" value="Unassembled WGS sequence"/>
</dbReference>
<keyword evidence="3" id="KW-0479">Metal-binding</keyword>
<dbReference type="EMBL" id="JBANQN010000002">
    <property type="protein sequence ID" value="KAK6797840.1"/>
    <property type="molecule type" value="Genomic_DNA"/>
</dbReference>
<dbReference type="InterPro" id="IPR001128">
    <property type="entry name" value="Cyt_P450"/>
</dbReference>
<dbReference type="GO" id="GO:0016705">
    <property type="term" value="F:oxidoreductase activity, acting on paired donors, with incorporation or reduction of molecular oxygen"/>
    <property type="evidence" value="ECO:0007669"/>
    <property type="project" value="InterPro"/>
</dbReference>
<dbReference type="GO" id="GO:0005506">
    <property type="term" value="F:iron ion binding"/>
    <property type="evidence" value="ECO:0007669"/>
    <property type="project" value="InterPro"/>
</dbReference>
<name>A0AAN8U0W5_SOLBU</name>
<keyword evidence="6" id="KW-0503">Monooxygenase</keyword>
<dbReference type="Gene3D" id="1.10.630.10">
    <property type="entry name" value="Cytochrome P450"/>
    <property type="match status" value="1"/>
</dbReference>
<evidence type="ECO:0000256" key="4">
    <source>
        <dbReference type="ARBA" id="ARBA00023002"/>
    </source>
</evidence>
<protein>
    <submittedName>
        <fullName evidence="7">Uncharacterized protein</fullName>
    </submittedName>
</protein>
<dbReference type="AlphaFoldDB" id="A0AAN8U0W5"/>
<organism evidence="7 8">
    <name type="scientific">Solanum bulbocastanum</name>
    <name type="common">Wild potato</name>
    <dbReference type="NCBI Taxonomy" id="147425"/>
    <lineage>
        <taxon>Eukaryota</taxon>
        <taxon>Viridiplantae</taxon>
        <taxon>Streptophyta</taxon>
        <taxon>Embryophyta</taxon>
        <taxon>Tracheophyta</taxon>
        <taxon>Spermatophyta</taxon>
        <taxon>Magnoliopsida</taxon>
        <taxon>eudicotyledons</taxon>
        <taxon>Gunneridae</taxon>
        <taxon>Pentapetalae</taxon>
        <taxon>asterids</taxon>
        <taxon>lamiids</taxon>
        <taxon>Solanales</taxon>
        <taxon>Solanaceae</taxon>
        <taxon>Solanoideae</taxon>
        <taxon>Solaneae</taxon>
        <taxon>Solanum</taxon>
    </lineage>
</organism>
<keyword evidence="8" id="KW-1185">Reference proteome</keyword>
<evidence type="ECO:0000256" key="3">
    <source>
        <dbReference type="ARBA" id="ARBA00022723"/>
    </source>
</evidence>
<evidence type="ECO:0000256" key="1">
    <source>
        <dbReference type="ARBA" id="ARBA00010617"/>
    </source>
</evidence>
<dbReference type="InterPro" id="IPR036396">
    <property type="entry name" value="Cyt_P450_sf"/>
</dbReference>
<evidence type="ECO:0000256" key="6">
    <source>
        <dbReference type="ARBA" id="ARBA00023033"/>
    </source>
</evidence>
<gene>
    <name evidence="7" type="ORF">RDI58_005542</name>
</gene>
<dbReference type="PRINTS" id="PR00463">
    <property type="entry name" value="EP450I"/>
</dbReference>
<keyword evidence="2" id="KW-0349">Heme</keyword>
<evidence type="ECO:0000256" key="5">
    <source>
        <dbReference type="ARBA" id="ARBA00023004"/>
    </source>
</evidence>